<evidence type="ECO:0000256" key="4">
    <source>
        <dbReference type="ARBA" id="ARBA00022825"/>
    </source>
</evidence>
<keyword evidence="5" id="KW-1133">Transmembrane helix</keyword>
<keyword evidence="5" id="KW-0472">Membrane</keyword>
<dbReference type="GO" id="GO:0008236">
    <property type="term" value="F:serine-type peptidase activity"/>
    <property type="evidence" value="ECO:0007669"/>
    <property type="project" value="UniProtKB-KW"/>
</dbReference>
<protein>
    <submittedName>
        <fullName evidence="7">Signal peptide peptidase SppA, 36K type</fullName>
    </submittedName>
</protein>
<keyword evidence="3" id="KW-0378">Hydrolase</keyword>
<name>I5C115_9HYPH</name>
<evidence type="ECO:0000313" key="7">
    <source>
        <dbReference type="EMBL" id="EIM75517.1"/>
    </source>
</evidence>
<evidence type="ECO:0000256" key="3">
    <source>
        <dbReference type="ARBA" id="ARBA00022801"/>
    </source>
</evidence>
<dbReference type="InterPro" id="IPR047272">
    <property type="entry name" value="S49_SppA_C"/>
</dbReference>
<dbReference type="STRING" id="204799.GCA_001696575_02977"/>
<dbReference type="PATRIC" id="fig|1189611.3.peg.1668"/>
<dbReference type="EMBL" id="AJXZ01000019">
    <property type="protein sequence ID" value="EIM75517.1"/>
    <property type="molecule type" value="Genomic_DNA"/>
</dbReference>
<dbReference type="SUPFAM" id="SSF52096">
    <property type="entry name" value="ClpP/crotonase"/>
    <property type="match status" value="1"/>
</dbReference>
<dbReference type="NCBIfam" id="TIGR00706">
    <property type="entry name" value="SppA_dom"/>
    <property type="match status" value="1"/>
</dbReference>
<dbReference type="GO" id="GO:0006508">
    <property type="term" value="P:proteolysis"/>
    <property type="evidence" value="ECO:0007669"/>
    <property type="project" value="UniProtKB-KW"/>
</dbReference>
<organism evidence="7 8">
    <name type="scientific">Nitratireductor aquibiodomus RA22</name>
    <dbReference type="NCBI Taxonomy" id="1189611"/>
    <lineage>
        <taxon>Bacteria</taxon>
        <taxon>Pseudomonadati</taxon>
        <taxon>Pseudomonadota</taxon>
        <taxon>Alphaproteobacteria</taxon>
        <taxon>Hyphomicrobiales</taxon>
        <taxon>Phyllobacteriaceae</taxon>
        <taxon>Nitratireductor</taxon>
    </lineage>
</organism>
<evidence type="ECO:0000256" key="5">
    <source>
        <dbReference type="SAM" id="Phobius"/>
    </source>
</evidence>
<accession>I5C115</accession>
<dbReference type="InterPro" id="IPR004635">
    <property type="entry name" value="Pept_S49_SppA"/>
</dbReference>
<comment type="caution">
    <text evidence="7">The sequence shown here is derived from an EMBL/GenBank/DDBJ whole genome shotgun (WGS) entry which is preliminary data.</text>
</comment>
<dbReference type="InterPro" id="IPR002142">
    <property type="entry name" value="Peptidase_S49"/>
</dbReference>
<sequence length="333" mass="36636">MVWTEFSGESEAVMSIRADELIDRRRLRRKLTFWRVVAFAVIVLAIAFATRQIMGSAVDVSANHIAQVKISGTIFEDDELLERLERIREAPSVKGVILTIDSPGGTTAGGEAIYEEVRRLASEKPVTAQVGTLAASAGYMIASATDHIVARQSSIVGSIGVLFQYPDVSGLMDKLGVKLEEIKSSPLKAEPSPFKPTSDEARAMIRAMILDSYDWFVDLVTERRPLSRDEVLKLADGSVFTGRQALDNKLVDGLGGEREAKEWLVSKGLSDNLDVVEWKKRETASSLFLPEIASRFLGVPQGGADILRELGADRIFLDGLLSVWQPEMKRLTD</sequence>
<gene>
    <name evidence="7" type="ORF">A33O_08191</name>
</gene>
<dbReference type="InterPro" id="IPR029045">
    <property type="entry name" value="ClpP/crotonase-like_dom_sf"/>
</dbReference>
<feature type="transmembrane region" description="Helical" evidence="5">
    <location>
        <begin position="32"/>
        <end position="50"/>
    </location>
</feature>
<dbReference type="Pfam" id="PF01343">
    <property type="entry name" value="Peptidase_S49"/>
    <property type="match status" value="1"/>
</dbReference>
<dbReference type="Proteomes" id="UP000004622">
    <property type="component" value="Unassembled WGS sequence"/>
</dbReference>
<keyword evidence="5" id="KW-0812">Transmembrane</keyword>
<dbReference type="PANTHER" id="PTHR42987:SF6">
    <property type="entry name" value="PROTEINASE IV"/>
    <property type="match status" value="1"/>
</dbReference>
<evidence type="ECO:0000259" key="6">
    <source>
        <dbReference type="Pfam" id="PF01343"/>
    </source>
</evidence>
<proteinExistence type="inferred from homology"/>
<evidence type="ECO:0000256" key="1">
    <source>
        <dbReference type="ARBA" id="ARBA00008683"/>
    </source>
</evidence>
<keyword evidence="2" id="KW-0645">Protease</keyword>
<dbReference type="Gene3D" id="3.90.226.10">
    <property type="entry name" value="2-enoyl-CoA Hydratase, Chain A, domain 1"/>
    <property type="match status" value="1"/>
</dbReference>
<comment type="similarity">
    <text evidence="1">Belongs to the peptidase S49 family.</text>
</comment>
<keyword evidence="4" id="KW-0720">Serine protease</keyword>
<dbReference type="PANTHER" id="PTHR42987">
    <property type="entry name" value="PEPTIDASE S49"/>
    <property type="match status" value="1"/>
</dbReference>
<evidence type="ECO:0000313" key="8">
    <source>
        <dbReference type="Proteomes" id="UP000004622"/>
    </source>
</evidence>
<dbReference type="AlphaFoldDB" id="I5C115"/>
<dbReference type="CDD" id="cd07023">
    <property type="entry name" value="S49_Sppa_N_C"/>
    <property type="match status" value="1"/>
</dbReference>
<evidence type="ECO:0000256" key="2">
    <source>
        <dbReference type="ARBA" id="ARBA00022670"/>
    </source>
</evidence>
<reference evidence="7 8" key="1">
    <citation type="journal article" date="2012" name="J. Bacteriol.">
        <title>Genome Sequence of Nitratireductor aquibiodomus Strain RA22.</title>
        <authorList>
            <person name="Singh A."/>
            <person name="Jangir P.K."/>
            <person name="Kumari C."/>
            <person name="Sharma R."/>
        </authorList>
    </citation>
    <scope>NUCLEOTIDE SEQUENCE [LARGE SCALE GENOMIC DNA]</scope>
    <source>
        <strain evidence="7 8">RA22</strain>
    </source>
</reference>
<feature type="domain" description="Peptidase S49" evidence="6">
    <location>
        <begin position="120"/>
        <end position="264"/>
    </location>
</feature>